<gene>
    <name evidence="1" type="ORF">M0L20_03785</name>
</gene>
<dbReference type="PANTHER" id="PTHR43685:SF2">
    <property type="entry name" value="GLYCOSYLTRANSFERASE 2-LIKE DOMAIN-CONTAINING PROTEIN"/>
    <property type="match status" value="1"/>
</dbReference>
<dbReference type="InterPro" id="IPR029044">
    <property type="entry name" value="Nucleotide-diphossugar_trans"/>
</dbReference>
<dbReference type="Pfam" id="PF13641">
    <property type="entry name" value="Glyco_tranf_2_3"/>
    <property type="match status" value="1"/>
</dbReference>
<sequence length="279" mass="31527">MRQQTCKLSEIVVVNNGSTDGTDNWLAEQSELTVVTQANLGGAGGFATGIDTVHKAGFDWFWCMDDDCLAAPTALAQLMASPAMGPCIKNSVSVSTTDHSELAFHVDRPNQSYRKVADMTQFDLVYGVASFFNGTLINAKVVEKIGLPDRKLFIWGDEVEYMTRAEKMGFPVVTVPSSVFYHPPSFDRNGIPWPGAWKQYYAVRNQRRILQNIHGGKFGWLLFIHWSLRALTEQMIAKRKNRVYNFLLYGEATIDSLFNYFGKKPNHILTVRLYRLLNK</sequence>
<dbReference type="PANTHER" id="PTHR43685">
    <property type="entry name" value="GLYCOSYLTRANSFERASE"/>
    <property type="match status" value="1"/>
</dbReference>
<dbReference type="Gene3D" id="3.90.550.10">
    <property type="entry name" value="Spore Coat Polysaccharide Biosynthesis Protein SpsA, Chain A"/>
    <property type="match status" value="1"/>
</dbReference>
<dbReference type="GO" id="GO:0016757">
    <property type="term" value="F:glycosyltransferase activity"/>
    <property type="evidence" value="ECO:0007669"/>
    <property type="project" value="UniProtKB-KW"/>
</dbReference>
<reference evidence="1 2" key="1">
    <citation type="submission" date="2022-04" db="EMBL/GenBank/DDBJ databases">
        <title>Spirosoma sp. strain RP8 genome sequencing and assembly.</title>
        <authorList>
            <person name="Jung Y."/>
        </authorList>
    </citation>
    <scope>NUCLEOTIDE SEQUENCE [LARGE SCALE GENOMIC DNA]</scope>
    <source>
        <strain evidence="1 2">RP8</strain>
    </source>
</reference>
<evidence type="ECO:0000313" key="1">
    <source>
        <dbReference type="EMBL" id="MCK8490958.1"/>
    </source>
</evidence>
<dbReference type="Proteomes" id="UP001202180">
    <property type="component" value="Unassembled WGS sequence"/>
</dbReference>
<keyword evidence="2" id="KW-1185">Reference proteome</keyword>
<dbReference type="EC" id="2.4.-.-" evidence="1"/>
<dbReference type="InterPro" id="IPR050834">
    <property type="entry name" value="Glycosyltransf_2"/>
</dbReference>
<name>A0ABT0HGZ4_9BACT</name>
<comment type="caution">
    <text evidence="1">The sequence shown here is derived from an EMBL/GenBank/DDBJ whole genome shotgun (WGS) entry which is preliminary data.</text>
</comment>
<protein>
    <submittedName>
        <fullName evidence="1">Glycosyltransferase</fullName>
        <ecNumber evidence="1">2.4.-.-</ecNumber>
    </submittedName>
</protein>
<keyword evidence="1" id="KW-0328">Glycosyltransferase</keyword>
<organism evidence="1 2">
    <name type="scientific">Spirosoma liriopis</name>
    <dbReference type="NCBI Taxonomy" id="2937440"/>
    <lineage>
        <taxon>Bacteria</taxon>
        <taxon>Pseudomonadati</taxon>
        <taxon>Bacteroidota</taxon>
        <taxon>Cytophagia</taxon>
        <taxon>Cytophagales</taxon>
        <taxon>Cytophagaceae</taxon>
        <taxon>Spirosoma</taxon>
    </lineage>
</organism>
<dbReference type="SUPFAM" id="SSF53448">
    <property type="entry name" value="Nucleotide-diphospho-sugar transferases"/>
    <property type="match status" value="1"/>
</dbReference>
<accession>A0ABT0HGZ4</accession>
<dbReference type="EMBL" id="JALPRF010000001">
    <property type="protein sequence ID" value="MCK8490958.1"/>
    <property type="molecule type" value="Genomic_DNA"/>
</dbReference>
<proteinExistence type="predicted"/>
<keyword evidence="1" id="KW-0808">Transferase</keyword>
<evidence type="ECO:0000313" key="2">
    <source>
        <dbReference type="Proteomes" id="UP001202180"/>
    </source>
</evidence>